<feature type="domain" description="Aminotransferase-like plant mobile" evidence="2">
    <location>
        <begin position="48"/>
        <end position="378"/>
    </location>
</feature>
<dbReference type="InterPro" id="IPR044824">
    <property type="entry name" value="MAIN-like"/>
</dbReference>
<feature type="compositionally biased region" description="Basic and acidic residues" evidence="1">
    <location>
        <begin position="428"/>
        <end position="446"/>
    </location>
</feature>
<evidence type="ECO:0000313" key="3">
    <source>
        <dbReference type="EMBL" id="KAK1696122.1"/>
    </source>
</evidence>
<reference evidence="3" key="1">
    <citation type="submission" date="2023-07" db="EMBL/GenBank/DDBJ databases">
        <title>A chromosome-level genome assembly of Lolium multiflorum.</title>
        <authorList>
            <person name="Chen Y."/>
            <person name="Copetti D."/>
            <person name="Kolliker R."/>
            <person name="Studer B."/>
        </authorList>
    </citation>
    <scope>NUCLEOTIDE SEQUENCE</scope>
    <source>
        <strain evidence="3">02402/16</strain>
        <tissue evidence="3">Leaf</tissue>
    </source>
</reference>
<feature type="compositionally biased region" description="Basic and acidic residues" evidence="1">
    <location>
        <begin position="596"/>
        <end position="606"/>
    </location>
</feature>
<dbReference type="Pfam" id="PF10536">
    <property type="entry name" value="PMD"/>
    <property type="match status" value="1"/>
</dbReference>
<dbReference type="InterPro" id="IPR019557">
    <property type="entry name" value="AminoTfrase-like_pln_mobile"/>
</dbReference>
<evidence type="ECO:0000256" key="1">
    <source>
        <dbReference type="SAM" id="MobiDB-lite"/>
    </source>
</evidence>
<dbReference type="PANTHER" id="PTHR46033">
    <property type="entry name" value="PROTEIN MAIN-LIKE 2"/>
    <property type="match status" value="1"/>
</dbReference>
<organism evidence="3 4">
    <name type="scientific">Lolium multiflorum</name>
    <name type="common">Italian ryegrass</name>
    <name type="synonym">Lolium perenne subsp. multiflorum</name>
    <dbReference type="NCBI Taxonomy" id="4521"/>
    <lineage>
        <taxon>Eukaryota</taxon>
        <taxon>Viridiplantae</taxon>
        <taxon>Streptophyta</taxon>
        <taxon>Embryophyta</taxon>
        <taxon>Tracheophyta</taxon>
        <taxon>Spermatophyta</taxon>
        <taxon>Magnoliopsida</taxon>
        <taxon>Liliopsida</taxon>
        <taxon>Poales</taxon>
        <taxon>Poaceae</taxon>
        <taxon>BOP clade</taxon>
        <taxon>Pooideae</taxon>
        <taxon>Poodae</taxon>
        <taxon>Poeae</taxon>
        <taxon>Poeae Chloroplast Group 2 (Poeae type)</taxon>
        <taxon>Loliodinae</taxon>
        <taxon>Loliinae</taxon>
        <taxon>Lolium</taxon>
    </lineage>
</organism>
<sequence>MAEKGEVFKWLHLRCHEVHGKKMPYDERYTQYIKKTGLLPFVHLVSRSTPHMNPCAITALVDRWRPETHSFHLPCGEMTVTLQDVSMILALPIKGEPVCRSTSSDGWREAMRDLIGNAPTTEKMAAGAPYSWIQRNFKKCPEGAEDEVVEMYARAYLWYVVSRVLFSDGTGSNASFMWLQLFAGWEHNLSWGTAALAYLYRQLDDACCKTGKGASIGGCMLLLSIWSWLRLPVGRPIDMRRNDWNDHRDPLRFPTAAYIWDNTEPFHGESKECYMRYISQLDALTPEKVTWEPYGEPGSIARHILFRLNPKCLEEAHLWRMTCPLICFYAVEYHLPDRVMRQFGLFQETPPPWKDTRIELHELDKIRQKKEKNWPIRHRHYISKFKAIIRRIEDPKTVPVPLQPFDSEPPAFPPVDVEDGTYLDDEDMAKLDYNRRTREGRNPDPTRELRFVREEVSRVLSDAELALQSGTESTLRVFAERTKNWARGLCALLGCRTIEASSPTRPTPTSSYEHNEDEDEGGDEDEVDGDGEDDEGGDEDEDEVRDEDEDEGAGDGEDDEGEEEEELGAKQHDEIGMSQLLDAPAPSQRLKRHKPREPYTPDEWNKHSTSQRLKRHKPAPSQRFPILFSGYPWFKHSTNTTINYSLIRKAKISEQ</sequence>
<proteinExistence type="predicted"/>
<dbReference type="GO" id="GO:0010073">
    <property type="term" value="P:meristem maintenance"/>
    <property type="evidence" value="ECO:0007669"/>
    <property type="project" value="InterPro"/>
</dbReference>
<feature type="compositionally biased region" description="Acidic residues" evidence="1">
    <location>
        <begin position="515"/>
        <end position="566"/>
    </location>
</feature>
<dbReference type="EMBL" id="JAUUTY010000001">
    <property type="protein sequence ID" value="KAK1696122.1"/>
    <property type="molecule type" value="Genomic_DNA"/>
</dbReference>
<dbReference type="PANTHER" id="PTHR46033:SF87">
    <property type="entry name" value="AMINOTRANSFERASE-LIKE PLANT MOBILE DOMAIN-CONTAINING PROTEIN"/>
    <property type="match status" value="1"/>
</dbReference>
<name>A0AAD8X6M7_LOLMU</name>
<feature type="region of interest" description="Disordered" evidence="1">
    <location>
        <begin position="426"/>
        <end position="446"/>
    </location>
</feature>
<accession>A0AAD8X6M7</accession>
<dbReference type="Proteomes" id="UP001231189">
    <property type="component" value="Unassembled WGS sequence"/>
</dbReference>
<protein>
    <recommendedName>
        <fullName evidence="2">Aminotransferase-like plant mobile domain-containing protein</fullName>
    </recommendedName>
</protein>
<evidence type="ECO:0000259" key="2">
    <source>
        <dbReference type="Pfam" id="PF10536"/>
    </source>
</evidence>
<feature type="region of interest" description="Disordered" evidence="1">
    <location>
        <begin position="500"/>
        <end position="624"/>
    </location>
</feature>
<evidence type="ECO:0000313" key="4">
    <source>
        <dbReference type="Proteomes" id="UP001231189"/>
    </source>
</evidence>
<gene>
    <name evidence="3" type="ORF">QYE76_012819</name>
</gene>
<dbReference type="AlphaFoldDB" id="A0AAD8X6M7"/>
<comment type="caution">
    <text evidence="3">The sequence shown here is derived from an EMBL/GenBank/DDBJ whole genome shotgun (WGS) entry which is preliminary data.</text>
</comment>
<feature type="compositionally biased region" description="Low complexity" evidence="1">
    <location>
        <begin position="501"/>
        <end position="511"/>
    </location>
</feature>
<keyword evidence="4" id="KW-1185">Reference proteome</keyword>